<evidence type="ECO:0000313" key="2">
    <source>
        <dbReference type="Proteomes" id="UP000030826"/>
    </source>
</evidence>
<comment type="caution">
    <text evidence="1">The sequence shown here is derived from an EMBL/GenBank/DDBJ whole genome shotgun (WGS) entry which is preliminary data.</text>
</comment>
<dbReference type="RefSeq" id="WP_039189946.1">
    <property type="nucleotide sequence ID" value="NZ_JRFJ01000001.1"/>
</dbReference>
<dbReference type="AlphaFoldDB" id="A0A0B1Q7C8"/>
<name>A0A0B1Q7C8_9HYPH</name>
<proteinExistence type="predicted"/>
<dbReference type="Proteomes" id="UP000030826">
    <property type="component" value="Unassembled WGS sequence"/>
</dbReference>
<dbReference type="EMBL" id="JRFJ01000001">
    <property type="protein sequence ID" value="KHJ56309.1"/>
    <property type="molecule type" value="Genomic_DNA"/>
</dbReference>
<gene>
    <name evidence="1" type="ORF">LA66_07070</name>
</gene>
<evidence type="ECO:0000313" key="1">
    <source>
        <dbReference type="EMBL" id="KHJ56309.1"/>
    </source>
</evidence>
<dbReference type="OrthoDB" id="5465473at2"/>
<sequence>MEYIAPAGQLPGSPYIDGDRSAGIKGSVVPAAAIEHAMREIVHVIDFAGLAPDRTDLEQLRKAIEAIIASQTGGGDTAQYLLLAQASSRLPIFPEILSADGRINVTSPSAGTVLVPATVPFQHRGIAPYSTSTYTEAQRTFATTGGKTYHLRWTPTGGFALRDLANSGYNPDLVSEDSVRFDTTYDDMLVARVVTNASNIATVTNLVNKARIETEATSTGPAEIYTYGTGRDGARYTNSFAINWGRRPSIAVVTGDCIQSGHPLLQGGANQIRNKVTSRYSVTATVISDWDRDLVVAAIQTVAVLYLHALAA</sequence>
<protein>
    <submittedName>
        <fullName evidence="1">Uncharacterized protein</fullName>
    </submittedName>
</protein>
<reference evidence="1 2" key="1">
    <citation type="submission" date="2014-09" db="EMBL/GenBank/DDBJ databases">
        <title>Isolation and characterization of Aurantimonas altamirensis ON-56566 from clinical sample following a dog bite.</title>
        <authorList>
            <person name="Eshaghi A."/>
            <person name="Li A."/>
            <person name="Shahinas D."/>
            <person name="Bahn P."/>
            <person name="Kus J.V."/>
            <person name="Patel S.N."/>
        </authorList>
    </citation>
    <scope>NUCLEOTIDE SEQUENCE [LARGE SCALE GENOMIC DNA]</scope>
    <source>
        <strain evidence="1 2">ON-56566</strain>
    </source>
</reference>
<dbReference type="STRING" id="370622.LA66_07070"/>
<accession>A0A0B1Q7C8</accession>
<organism evidence="1 2">
    <name type="scientific">Aureimonas altamirensis</name>
    <dbReference type="NCBI Taxonomy" id="370622"/>
    <lineage>
        <taxon>Bacteria</taxon>
        <taxon>Pseudomonadati</taxon>
        <taxon>Pseudomonadota</taxon>
        <taxon>Alphaproteobacteria</taxon>
        <taxon>Hyphomicrobiales</taxon>
        <taxon>Aurantimonadaceae</taxon>
        <taxon>Aureimonas</taxon>
    </lineage>
</organism>